<keyword evidence="2" id="KW-0472">Membrane</keyword>
<comment type="caution">
    <text evidence="3">The sequence shown here is derived from an EMBL/GenBank/DDBJ whole genome shotgun (WGS) entry which is preliminary data.</text>
</comment>
<proteinExistence type="predicted"/>
<feature type="compositionally biased region" description="Low complexity" evidence="1">
    <location>
        <begin position="100"/>
        <end position="114"/>
    </location>
</feature>
<feature type="transmembrane region" description="Helical" evidence="2">
    <location>
        <begin position="37"/>
        <end position="58"/>
    </location>
</feature>
<organism evidence="3 4">
    <name type="scientific">Diaporthe vaccinii</name>
    <dbReference type="NCBI Taxonomy" id="105482"/>
    <lineage>
        <taxon>Eukaryota</taxon>
        <taxon>Fungi</taxon>
        <taxon>Dikarya</taxon>
        <taxon>Ascomycota</taxon>
        <taxon>Pezizomycotina</taxon>
        <taxon>Sordariomycetes</taxon>
        <taxon>Sordariomycetidae</taxon>
        <taxon>Diaporthales</taxon>
        <taxon>Diaporthaceae</taxon>
        <taxon>Diaporthe</taxon>
        <taxon>Diaporthe eres species complex</taxon>
    </lineage>
</organism>
<gene>
    <name evidence="3" type="ORF">FJTKL_03727</name>
</gene>
<evidence type="ECO:0000313" key="3">
    <source>
        <dbReference type="EMBL" id="KAL2274014.1"/>
    </source>
</evidence>
<name>A0ABR4DUJ6_9PEZI</name>
<feature type="compositionally biased region" description="Acidic residues" evidence="1">
    <location>
        <begin position="155"/>
        <end position="165"/>
    </location>
</feature>
<evidence type="ECO:0000313" key="4">
    <source>
        <dbReference type="Proteomes" id="UP001600888"/>
    </source>
</evidence>
<evidence type="ECO:0000256" key="1">
    <source>
        <dbReference type="SAM" id="MobiDB-lite"/>
    </source>
</evidence>
<keyword evidence="2" id="KW-1133">Transmembrane helix</keyword>
<keyword evidence="4" id="KW-1185">Reference proteome</keyword>
<feature type="compositionally biased region" description="Low complexity" evidence="1">
    <location>
        <begin position="124"/>
        <end position="136"/>
    </location>
</feature>
<accession>A0ABR4DUJ6</accession>
<feature type="compositionally biased region" description="Basic and acidic residues" evidence="1">
    <location>
        <begin position="321"/>
        <end position="343"/>
    </location>
</feature>
<sequence length="343" mass="35848">MGEFVEPTTHAPPAPAPAPALSVFLSKKALDASRTEILVLASVILFLASQVCLLVWILRRTGAAPISAPHKKEQLRKVAIVLPLEAEPSPPATTGKYDDGTGVSTTGNRNGNGNRESLIHLRRSSSWGGRSSQQGSFPRGRRKSAGSRPIAHDSGDDDDDDDGNEKDEGEKQEAQTSLSSPGPESEPEPEAGHAALTAFEDIGRVAAALAMPAALPLHSGGGGGSYQCAEDMELTDFDPRRAWGEAGLPGASIEKPRSPRSPRVLAADQAAMMGALYAAEGEEWDWKAAAPSPAGGVEGDPLSLASGFDDPLGVNKLVALPREKDGVTEGGELESRDGEPQNL</sequence>
<reference evidence="3 4" key="1">
    <citation type="submission" date="2024-03" db="EMBL/GenBank/DDBJ databases">
        <title>A high-quality draft genome sequence of Diaporthe vaccinii, a causative agent of upright dieback and viscid rot disease in cranberry plants.</title>
        <authorList>
            <person name="Sarrasin M."/>
            <person name="Lang B.F."/>
            <person name="Burger G."/>
        </authorList>
    </citation>
    <scope>NUCLEOTIDE SEQUENCE [LARGE SCALE GENOMIC DNA]</scope>
    <source>
        <strain evidence="3 4">IS7</strain>
    </source>
</reference>
<dbReference type="Proteomes" id="UP001600888">
    <property type="component" value="Unassembled WGS sequence"/>
</dbReference>
<feature type="region of interest" description="Disordered" evidence="1">
    <location>
        <begin position="320"/>
        <end position="343"/>
    </location>
</feature>
<dbReference type="EMBL" id="JBAWTH010000168">
    <property type="protein sequence ID" value="KAL2274014.1"/>
    <property type="molecule type" value="Genomic_DNA"/>
</dbReference>
<protein>
    <submittedName>
        <fullName evidence="3">Uncharacterized protein</fullName>
    </submittedName>
</protein>
<evidence type="ECO:0000256" key="2">
    <source>
        <dbReference type="SAM" id="Phobius"/>
    </source>
</evidence>
<feature type="region of interest" description="Disordered" evidence="1">
    <location>
        <begin position="289"/>
        <end position="308"/>
    </location>
</feature>
<feature type="region of interest" description="Disordered" evidence="1">
    <location>
        <begin position="86"/>
        <end position="191"/>
    </location>
</feature>
<keyword evidence="2" id="KW-0812">Transmembrane</keyword>
<feature type="region of interest" description="Disordered" evidence="1">
    <location>
        <begin position="241"/>
        <end position="262"/>
    </location>
</feature>